<dbReference type="InterPro" id="IPR010559">
    <property type="entry name" value="Sig_transdc_His_kin_internal"/>
</dbReference>
<feature type="transmembrane region" description="Helical" evidence="1">
    <location>
        <begin position="233"/>
        <end position="257"/>
    </location>
</feature>
<dbReference type="Proteomes" id="UP001596163">
    <property type="component" value="Unassembled WGS sequence"/>
</dbReference>
<keyword evidence="1" id="KW-0472">Membrane</keyword>
<feature type="transmembrane region" description="Helical" evidence="1">
    <location>
        <begin position="174"/>
        <end position="196"/>
    </location>
</feature>
<keyword evidence="1" id="KW-0812">Transmembrane</keyword>
<keyword evidence="3" id="KW-0808">Transferase</keyword>
<sequence length="474" mass="54135">MKSKSLDFRQIEWWIVTSATLIAFLFILFGYSPRFSEDSGFEIFKFASRLLILAVLYSAFHLVHMVLIPSYQTEPKKWKNILKIILTGLVAFAVSAIFGYQAQLTSAPFPTFYLGIIVLYACYLIASNLLTQALTPPKLRDFQAYNITRLIFTYLFTFFFLIQINPVSSEGPSIIFGIFIPVILIASFYNFFLVYGKRKQGKVKQSRWYNWGLVAVLFILFGIIAANEDQEEIFVIGGLGVNAFIQLIFFPLTSLLFRKYDSFIGRISTLSTQVDQGNASFDFLRSQINPHFLFNALNTLYASALIENAEKTSDGIQKLGDMMRFMLHENQLPSIPLSREIDYLKNYLDLQLLRFGSQSNLELDIQLNDAQCQGEIAPMLIIPFVENAFKHGISAKEKSWIRLNLRCMAGSVHLDLVNSVHPEKPQNEKSREESGIGLDNVKKRLEILYPEKHQLSIVSNDTDFFVHLSVQIHS</sequence>
<evidence type="ECO:0000313" key="4">
    <source>
        <dbReference type="Proteomes" id="UP001596163"/>
    </source>
</evidence>
<evidence type="ECO:0000259" key="2">
    <source>
        <dbReference type="Pfam" id="PF06580"/>
    </source>
</evidence>
<dbReference type="SUPFAM" id="SSF55874">
    <property type="entry name" value="ATPase domain of HSP90 chaperone/DNA topoisomerase II/histidine kinase"/>
    <property type="match status" value="1"/>
</dbReference>
<dbReference type="InterPro" id="IPR050640">
    <property type="entry name" value="Bact_2-comp_sensor_kinase"/>
</dbReference>
<feature type="transmembrane region" description="Helical" evidence="1">
    <location>
        <begin position="208"/>
        <end position="227"/>
    </location>
</feature>
<feature type="transmembrane region" description="Helical" evidence="1">
    <location>
        <begin position="81"/>
        <end position="100"/>
    </location>
</feature>
<comment type="caution">
    <text evidence="3">The sequence shown here is derived from an EMBL/GenBank/DDBJ whole genome shotgun (WGS) entry which is preliminary data.</text>
</comment>
<dbReference type="EMBL" id="JBHSKS010000002">
    <property type="protein sequence ID" value="MFC5190829.1"/>
    <property type="molecule type" value="Genomic_DNA"/>
</dbReference>
<feature type="transmembrane region" description="Helical" evidence="1">
    <location>
        <begin position="112"/>
        <end position="130"/>
    </location>
</feature>
<dbReference type="Gene3D" id="3.30.565.10">
    <property type="entry name" value="Histidine kinase-like ATPase, C-terminal domain"/>
    <property type="match status" value="1"/>
</dbReference>
<feature type="transmembrane region" description="Helical" evidence="1">
    <location>
        <begin position="12"/>
        <end position="31"/>
    </location>
</feature>
<dbReference type="GO" id="GO:0004673">
    <property type="term" value="F:protein histidine kinase activity"/>
    <property type="evidence" value="ECO:0007669"/>
    <property type="project" value="UniProtKB-EC"/>
</dbReference>
<gene>
    <name evidence="3" type="ORF">ACFPIK_03565</name>
</gene>
<keyword evidence="1" id="KW-1133">Transmembrane helix</keyword>
<proteinExistence type="predicted"/>
<organism evidence="3 4">
    <name type="scientific">Algoriphagus aquatilis</name>
    <dbReference type="NCBI Taxonomy" id="490186"/>
    <lineage>
        <taxon>Bacteria</taxon>
        <taxon>Pseudomonadati</taxon>
        <taxon>Bacteroidota</taxon>
        <taxon>Cytophagia</taxon>
        <taxon>Cytophagales</taxon>
        <taxon>Cyclobacteriaceae</taxon>
        <taxon>Algoriphagus</taxon>
    </lineage>
</organism>
<keyword evidence="3" id="KW-0418">Kinase</keyword>
<feature type="transmembrane region" description="Helical" evidence="1">
    <location>
        <begin position="142"/>
        <end position="162"/>
    </location>
</feature>
<dbReference type="PANTHER" id="PTHR34220:SF7">
    <property type="entry name" value="SENSOR HISTIDINE KINASE YPDA"/>
    <property type="match status" value="1"/>
</dbReference>
<evidence type="ECO:0000313" key="3">
    <source>
        <dbReference type="EMBL" id="MFC5190829.1"/>
    </source>
</evidence>
<feature type="transmembrane region" description="Helical" evidence="1">
    <location>
        <begin position="51"/>
        <end position="69"/>
    </location>
</feature>
<keyword evidence="4" id="KW-1185">Reference proteome</keyword>
<dbReference type="PANTHER" id="PTHR34220">
    <property type="entry name" value="SENSOR HISTIDINE KINASE YPDA"/>
    <property type="match status" value="1"/>
</dbReference>
<reference evidence="4" key="1">
    <citation type="journal article" date="2019" name="Int. J. Syst. Evol. Microbiol.">
        <title>The Global Catalogue of Microorganisms (GCM) 10K type strain sequencing project: providing services to taxonomists for standard genome sequencing and annotation.</title>
        <authorList>
            <consortium name="The Broad Institute Genomics Platform"/>
            <consortium name="The Broad Institute Genome Sequencing Center for Infectious Disease"/>
            <person name="Wu L."/>
            <person name="Ma J."/>
        </authorList>
    </citation>
    <scope>NUCLEOTIDE SEQUENCE [LARGE SCALE GENOMIC DNA]</scope>
    <source>
        <strain evidence="4">CGMCC 1.7030</strain>
    </source>
</reference>
<accession>A0ABW0BUY9</accession>
<evidence type="ECO:0000256" key="1">
    <source>
        <dbReference type="SAM" id="Phobius"/>
    </source>
</evidence>
<dbReference type="Pfam" id="PF06580">
    <property type="entry name" value="His_kinase"/>
    <property type="match status" value="1"/>
</dbReference>
<name>A0ABW0BUY9_9BACT</name>
<dbReference type="RefSeq" id="WP_377912286.1">
    <property type="nucleotide sequence ID" value="NZ_JBHSKS010000002.1"/>
</dbReference>
<dbReference type="EC" id="2.7.13.3" evidence="3"/>
<feature type="domain" description="Signal transduction histidine kinase internal region" evidence="2">
    <location>
        <begin position="280"/>
        <end position="357"/>
    </location>
</feature>
<dbReference type="InterPro" id="IPR036890">
    <property type="entry name" value="HATPase_C_sf"/>
</dbReference>
<protein>
    <submittedName>
        <fullName evidence="3">Sensor histidine kinase</fullName>
        <ecNumber evidence="3">2.7.13.3</ecNumber>
    </submittedName>
</protein>